<protein>
    <submittedName>
        <fullName evidence="2">Phosphoinositide-3-kinase, regulatory subunit 4</fullName>
    </submittedName>
</protein>
<evidence type="ECO:0000256" key="1">
    <source>
        <dbReference type="SAM" id="MobiDB-lite"/>
    </source>
</evidence>
<comment type="caution">
    <text evidence="2">The sequence shown here is derived from an EMBL/GenBank/DDBJ whole genome shotgun (WGS) entry which is preliminary data.</text>
</comment>
<evidence type="ECO:0000313" key="2">
    <source>
        <dbReference type="EMBL" id="KAF4756979.1"/>
    </source>
</evidence>
<gene>
    <name evidence="2" type="primary">PIK3R4_4</name>
    <name evidence="2" type="ORF">FOZ63_021539</name>
</gene>
<name>A0A7J6UI78_PEROL</name>
<dbReference type="Proteomes" id="UP000553632">
    <property type="component" value="Unassembled WGS sequence"/>
</dbReference>
<feature type="region of interest" description="Disordered" evidence="1">
    <location>
        <begin position="67"/>
        <end position="130"/>
    </location>
</feature>
<reference evidence="2 3" key="1">
    <citation type="submission" date="2020-04" db="EMBL/GenBank/DDBJ databases">
        <title>Perkinsus olseni comparative genomics.</title>
        <authorList>
            <person name="Bogema D.R."/>
        </authorList>
    </citation>
    <scope>NUCLEOTIDE SEQUENCE [LARGE SCALE GENOMIC DNA]</scope>
    <source>
        <strain evidence="2 3">ATCC PRA-207</strain>
    </source>
</reference>
<evidence type="ECO:0000313" key="3">
    <source>
        <dbReference type="Proteomes" id="UP000553632"/>
    </source>
</evidence>
<sequence length="130" mass="13938">YVVEPASSVKLSQVDSYLNDYPEISQERKCHVASYKLFKVFLFGSPITPAVEFIGKLFVPTLVQQQPQAPTSGQLGGEGESGSSPAAGLKRTFGSESDLAKSSRASTPPRVRGGGDSITTQFLEPIRMSL</sequence>
<feature type="non-terminal residue" evidence="2">
    <location>
        <position position="1"/>
    </location>
</feature>
<dbReference type="EMBL" id="JABANO010003195">
    <property type="protein sequence ID" value="KAF4756979.1"/>
    <property type="molecule type" value="Genomic_DNA"/>
</dbReference>
<keyword evidence="3" id="KW-1185">Reference proteome</keyword>
<organism evidence="2 3">
    <name type="scientific">Perkinsus olseni</name>
    <name type="common">Perkinsus atlanticus</name>
    <dbReference type="NCBI Taxonomy" id="32597"/>
    <lineage>
        <taxon>Eukaryota</taxon>
        <taxon>Sar</taxon>
        <taxon>Alveolata</taxon>
        <taxon>Perkinsozoa</taxon>
        <taxon>Perkinsea</taxon>
        <taxon>Perkinsida</taxon>
        <taxon>Perkinsidae</taxon>
        <taxon>Perkinsus</taxon>
    </lineage>
</organism>
<dbReference type="AlphaFoldDB" id="A0A7J6UI78"/>
<accession>A0A7J6UI78</accession>
<proteinExistence type="predicted"/>
<feature type="non-terminal residue" evidence="2">
    <location>
        <position position="130"/>
    </location>
</feature>